<evidence type="ECO:0000259" key="1">
    <source>
        <dbReference type="Pfam" id="PF25781"/>
    </source>
</evidence>
<evidence type="ECO:0000313" key="2">
    <source>
        <dbReference type="EMBL" id="MBX25384.1"/>
    </source>
</evidence>
<dbReference type="Pfam" id="PF25781">
    <property type="entry name" value="TPR_TEX10"/>
    <property type="match status" value="1"/>
</dbReference>
<accession>A0A2P2M5A1</accession>
<dbReference type="EMBL" id="GGEC01044900">
    <property type="protein sequence ID" value="MBX25384.1"/>
    <property type="molecule type" value="Transcribed_RNA"/>
</dbReference>
<organism evidence="2">
    <name type="scientific">Rhizophora mucronata</name>
    <name type="common">Asiatic mangrove</name>
    <dbReference type="NCBI Taxonomy" id="61149"/>
    <lineage>
        <taxon>Eukaryota</taxon>
        <taxon>Viridiplantae</taxon>
        <taxon>Streptophyta</taxon>
        <taxon>Embryophyta</taxon>
        <taxon>Tracheophyta</taxon>
        <taxon>Spermatophyta</taxon>
        <taxon>Magnoliopsida</taxon>
        <taxon>eudicotyledons</taxon>
        <taxon>Gunneridae</taxon>
        <taxon>Pentapetalae</taxon>
        <taxon>rosids</taxon>
        <taxon>fabids</taxon>
        <taxon>Malpighiales</taxon>
        <taxon>Rhizophoraceae</taxon>
        <taxon>Rhizophora</taxon>
    </lineage>
</organism>
<dbReference type="AlphaFoldDB" id="A0A2P2M5A1"/>
<reference evidence="2" key="1">
    <citation type="submission" date="2018-02" db="EMBL/GenBank/DDBJ databases">
        <title>Rhizophora mucronata_Transcriptome.</title>
        <authorList>
            <person name="Meera S.P."/>
            <person name="Sreeshan A."/>
            <person name="Augustine A."/>
        </authorList>
    </citation>
    <scope>NUCLEOTIDE SEQUENCE</scope>
    <source>
        <tissue evidence="2">Leaf</tissue>
    </source>
</reference>
<name>A0A2P2M5A1_RHIMU</name>
<dbReference type="InterPro" id="IPR057949">
    <property type="entry name" value="TPR_TEX10"/>
</dbReference>
<dbReference type="EMBL" id="GGEC01044906">
    <property type="protein sequence ID" value="MBX25390.1"/>
    <property type="molecule type" value="Transcribed_RNA"/>
</dbReference>
<proteinExistence type="predicted"/>
<sequence>MEYVLLEKTCSDKRPGKAVLEKLILTLVSFVPKIVLRMTSNWKTRFLQAFTKAFQDCSPGSSIKLACLTAMEELLISKGSMLLCDVGDSELVDYQIVWIRELPRLLILLGDRHPSYSEVVLRLLLHLGQCCSISSVLTAEYDNTQYSLQEFYSTSHEDGNICYGPFIRLSRDCQELSLSCLYYFSHLDMLLLKSIAFCCLCHELDSSVLFRIIEVLHSAYEAGHIQIADHISFFITLVSRLKVCPENIFPPNDSDATISNRGTFKLLTCMVCSCLSQMGDNSLLFLILERVIMEQLSQKPLLDNAYAMLRILVVLDAKPTRLSEKSIVTLSNFLTGYLLDVVHCIPEDDDNSVGSIRRHAQRYYFVPCFFLFDRSLKLLTLTLNMMGSLITESTSSPSHGYCNRCATDHLSRINAIASVLLSVHKEPKFQHVLSLLRTEIDCILQGISSVKTSEGSNLTTGERHRIQYAFDRIETTTRSFPQQMGM</sequence>
<protein>
    <recommendedName>
        <fullName evidence="1">TEX10-like TPR repeats domain-containing protein</fullName>
    </recommendedName>
</protein>
<feature type="domain" description="TEX10-like TPR repeats" evidence="1">
    <location>
        <begin position="98"/>
        <end position="237"/>
    </location>
</feature>